<dbReference type="Gene3D" id="3.30.1440.10">
    <property type="match status" value="1"/>
</dbReference>
<evidence type="ECO:0000256" key="5">
    <source>
        <dbReference type="ARBA" id="ARBA00058604"/>
    </source>
</evidence>
<reference evidence="10 11" key="1">
    <citation type="submission" date="2016-10" db="EMBL/GenBank/DDBJ databases">
        <authorList>
            <person name="de Groot N.N."/>
        </authorList>
    </citation>
    <scope>NUCLEOTIDE SEQUENCE [LARGE SCALE GENOMIC DNA]</scope>
    <source>
        <strain evidence="10 11">SLAS-1</strain>
    </source>
</reference>
<name>A0A1G9NAJ2_9FIRM</name>
<sequence length="179" mass="20344">MSVLARQYKEEIRPALKEELNYDNVMETPELDKVIINVGLGDAKEDPKLLESVMGDITMIAGQQPTVTRAKKAIANFKIREGMPVGMKVTLRDKNMYEFVYRLINIALPRIRDFRGVSRDSFDGRGNYSIGIRDHTIFPEVDVEEVDQITGLQITIVTSAEDDEEGYQLLKKMGMPFND</sequence>
<evidence type="ECO:0000256" key="1">
    <source>
        <dbReference type="ARBA" id="ARBA00008553"/>
    </source>
</evidence>
<keyword evidence="6" id="KW-0699">rRNA-binding</keyword>
<comment type="subunit">
    <text evidence="6">Part of the 50S ribosomal subunit; part of the 5S rRNA/L5/L18/L25 subcomplex. Contacts the 5S rRNA and the P site tRNA. Forms a bridge to the 30S subunit in the 70S ribosome.</text>
</comment>
<dbReference type="STRING" id="321763.SAMN04488692_11015"/>
<dbReference type="InterPro" id="IPR020930">
    <property type="entry name" value="Ribosomal_uL5_bac-type"/>
</dbReference>
<keyword evidence="11" id="KW-1185">Reference proteome</keyword>
<evidence type="ECO:0000259" key="8">
    <source>
        <dbReference type="Pfam" id="PF00281"/>
    </source>
</evidence>
<dbReference type="GO" id="GO:0006412">
    <property type="term" value="P:translation"/>
    <property type="evidence" value="ECO:0007669"/>
    <property type="project" value="UniProtKB-UniRule"/>
</dbReference>
<dbReference type="InterPro" id="IPR031310">
    <property type="entry name" value="Ribosomal_uL5_N"/>
</dbReference>
<dbReference type="Pfam" id="PF00281">
    <property type="entry name" value="Ribosomal_L5"/>
    <property type="match status" value="1"/>
</dbReference>
<dbReference type="AlphaFoldDB" id="A0A1G9NAJ2"/>
<dbReference type="NCBIfam" id="NF000585">
    <property type="entry name" value="PRK00010.1"/>
    <property type="match status" value="1"/>
</dbReference>
<dbReference type="GO" id="GO:0005840">
    <property type="term" value="C:ribosome"/>
    <property type="evidence" value="ECO:0007669"/>
    <property type="project" value="UniProtKB-KW"/>
</dbReference>
<dbReference type="SUPFAM" id="SSF55282">
    <property type="entry name" value="RL5-like"/>
    <property type="match status" value="1"/>
</dbReference>
<comment type="function">
    <text evidence="6">This is 1 of the proteins that bind and probably mediate the attachment of the 5S RNA into the large ribosomal subunit, where it forms part of the central protuberance. In the 70S ribosome it contacts protein S13 of the 30S subunit (bridge B1b), connecting the 2 subunits; this bridge is implicated in subunit movement. Contacts the P site tRNA; the 5S rRNA and some of its associated proteins might help stabilize positioning of ribosome-bound tRNAs.</text>
</comment>
<dbReference type="InterPro" id="IPR022803">
    <property type="entry name" value="Ribosomal_uL5_dom_sf"/>
</dbReference>
<dbReference type="GO" id="GO:0003735">
    <property type="term" value="F:structural constituent of ribosome"/>
    <property type="evidence" value="ECO:0007669"/>
    <property type="project" value="InterPro"/>
</dbReference>
<accession>A0A1G9NAJ2</accession>
<dbReference type="InterPro" id="IPR002132">
    <property type="entry name" value="Ribosomal_uL5"/>
</dbReference>
<dbReference type="GO" id="GO:0000049">
    <property type="term" value="F:tRNA binding"/>
    <property type="evidence" value="ECO:0007669"/>
    <property type="project" value="UniProtKB-UniRule"/>
</dbReference>
<protein>
    <recommendedName>
        <fullName evidence="4 6">Large ribosomal subunit protein uL5</fullName>
    </recommendedName>
</protein>
<comment type="function">
    <text evidence="5">This is one of the proteins that bind and probably mediate the attachment of the 5S RNA into the large ribosomal subunit, where it forms part of the central protuberance. In the 70S ribosome it contacts protein S13 of the 30S subunit (bridge B1b), connecting the 2 subunits; this bridge is implicated in subunit movement. Contacts the P site tRNA; the 5S rRNA and some of its associated proteins might help stabilize positioning of ribosome-bound tRNAs.</text>
</comment>
<keyword evidence="3 6" id="KW-0687">Ribonucleoprotein</keyword>
<dbReference type="Proteomes" id="UP000199476">
    <property type="component" value="Unassembled WGS sequence"/>
</dbReference>
<keyword evidence="6" id="KW-0694">RNA-binding</keyword>
<proteinExistence type="inferred from homology"/>
<gene>
    <name evidence="6" type="primary">rplE</name>
    <name evidence="10" type="ORF">SAMN04488692_11015</name>
</gene>
<evidence type="ECO:0000256" key="4">
    <source>
        <dbReference type="ARBA" id="ARBA00035245"/>
    </source>
</evidence>
<dbReference type="HAMAP" id="MF_01333_B">
    <property type="entry name" value="Ribosomal_uL5_B"/>
    <property type="match status" value="1"/>
</dbReference>
<evidence type="ECO:0000256" key="6">
    <source>
        <dbReference type="HAMAP-Rule" id="MF_01333"/>
    </source>
</evidence>
<dbReference type="FunFam" id="3.30.1440.10:FF:000001">
    <property type="entry name" value="50S ribosomal protein L5"/>
    <property type="match status" value="1"/>
</dbReference>
<feature type="domain" description="Large ribosomal subunit protein uL5 N-terminal" evidence="8">
    <location>
        <begin position="24"/>
        <end position="80"/>
    </location>
</feature>
<dbReference type="GO" id="GO:0019843">
    <property type="term" value="F:rRNA binding"/>
    <property type="evidence" value="ECO:0007669"/>
    <property type="project" value="UniProtKB-UniRule"/>
</dbReference>
<keyword evidence="2 6" id="KW-0689">Ribosomal protein</keyword>
<evidence type="ECO:0000256" key="2">
    <source>
        <dbReference type="ARBA" id="ARBA00022980"/>
    </source>
</evidence>
<dbReference type="RefSeq" id="WP_089759925.1">
    <property type="nucleotide sequence ID" value="NZ_FNGO01000010.1"/>
</dbReference>
<evidence type="ECO:0000256" key="7">
    <source>
        <dbReference type="RuleBase" id="RU003930"/>
    </source>
</evidence>
<evidence type="ECO:0000259" key="9">
    <source>
        <dbReference type="Pfam" id="PF00673"/>
    </source>
</evidence>
<feature type="domain" description="Large ribosomal subunit protein uL5 C-terminal" evidence="9">
    <location>
        <begin position="84"/>
        <end position="177"/>
    </location>
</feature>
<organism evidence="10 11">
    <name type="scientific">Halarsenatibacter silvermanii</name>
    <dbReference type="NCBI Taxonomy" id="321763"/>
    <lineage>
        <taxon>Bacteria</taxon>
        <taxon>Bacillati</taxon>
        <taxon>Bacillota</taxon>
        <taxon>Clostridia</taxon>
        <taxon>Halanaerobiales</taxon>
        <taxon>Halarsenatibacteraceae</taxon>
        <taxon>Halarsenatibacter</taxon>
    </lineage>
</organism>
<dbReference type="EMBL" id="FNGO01000010">
    <property type="protein sequence ID" value="SDL83546.1"/>
    <property type="molecule type" value="Genomic_DNA"/>
</dbReference>
<evidence type="ECO:0000256" key="3">
    <source>
        <dbReference type="ARBA" id="ARBA00023274"/>
    </source>
</evidence>
<dbReference type="PANTHER" id="PTHR11994">
    <property type="entry name" value="60S RIBOSOMAL PROTEIN L11-RELATED"/>
    <property type="match status" value="1"/>
</dbReference>
<comment type="similarity">
    <text evidence="1 6 7">Belongs to the universal ribosomal protein uL5 family.</text>
</comment>
<dbReference type="InterPro" id="IPR031309">
    <property type="entry name" value="Ribosomal_uL5_C"/>
</dbReference>
<dbReference type="Pfam" id="PF00673">
    <property type="entry name" value="Ribosomal_L5_C"/>
    <property type="match status" value="1"/>
</dbReference>
<evidence type="ECO:0000313" key="10">
    <source>
        <dbReference type="EMBL" id="SDL83546.1"/>
    </source>
</evidence>
<dbReference type="OrthoDB" id="9806626at2"/>
<dbReference type="PIRSF" id="PIRSF002161">
    <property type="entry name" value="Ribosomal_L5"/>
    <property type="match status" value="1"/>
</dbReference>
<dbReference type="GO" id="GO:1990904">
    <property type="term" value="C:ribonucleoprotein complex"/>
    <property type="evidence" value="ECO:0007669"/>
    <property type="project" value="UniProtKB-KW"/>
</dbReference>
<keyword evidence="6" id="KW-0820">tRNA-binding</keyword>
<evidence type="ECO:0000313" key="11">
    <source>
        <dbReference type="Proteomes" id="UP000199476"/>
    </source>
</evidence>